<dbReference type="InterPro" id="IPR051675">
    <property type="entry name" value="Endo/Exo/Phosphatase_dom_1"/>
</dbReference>
<organism evidence="2 3">
    <name type="scientific">Anaerostipes amylophilus</name>
    <dbReference type="NCBI Taxonomy" id="2981779"/>
    <lineage>
        <taxon>Bacteria</taxon>
        <taxon>Bacillati</taxon>
        <taxon>Bacillota</taxon>
        <taxon>Clostridia</taxon>
        <taxon>Lachnospirales</taxon>
        <taxon>Lachnospiraceae</taxon>
        <taxon>Anaerostipes</taxon>
    </lineage>
</organism>
<feature type="domain" description="Helix-hairpin-helix DNA-binding motif class 1" evidence="1">
    <location>
        <begin position="108"/>
        <end position="127"/>
    </location>
</feature>
<dbReference type="SUPFAM" id="SSF47781">
    <property type="entry name" value="RuvA domain 2-like"/>
    <property type="match status" value="1"/>
</dbReference>
<dbReference type="NCBIfam" id="TIGR00426">
    <property type="entry name" value="competence protein ComEA helix-hairpin-helix repeat region"/>
    <property type="match status" value="1"/>
</dbReference>
<feature type="domain" description="Helix-hairpin-helix DNA-binding motif class 1" evidence="1">
    <location>
        <begin position="138"/>
        <end position="157"/>
    </location>
</feature>
<dbReference type="InterPro" id="IPR019554">
    <property type="entry name" value="Soluble_ligand-bd"/>
</dbReference>
<name>A0ABV1IVW0_9FIRM</name>
<evidence type="ECO:0000313" key="2">
    <source>
        <dbReference type="EMBL" id="MEQ2711125.1"/>
    </source>
</evidence>
<keyword evidence="2" id="KW-0238">DNA-binding</keyword>
<keyword evidence="3" id="KW-1185">Reference proteome</keyword>
<dbReference type="InterPro" id="IPR010994">
    <property type="entry name" value="RuvA_2-like"/>
</dbReference>
<dbReference type="InterPro" id="IPR003583">
    <property type="entry name" value="Hlx-hairpin-Hlx_DNA-bd_motif"/>
</dbReference>
<protein>
    <submittedName>
        <fullName evidence="2">ComEA family DNA-binding protein</fullName>
    </submittedName>
</protein>
<gene>
    <name evidence="2" type="ORF">AAAU51_08070</name>
</gene>
<evidence type="ECO:0000259" key="1">
    <source>
        <dbReference type="SMART" id="SM00278"/>
    </source>
</evidence>
<dbReference type="PANTHER" id="PTHR21180">
    <property type="entry name" value="ENDONUCLEASE/EXONUCLEASE/PHOSPHATASE FAMILY DOMAIN-CONTAINING PROTEIN 1"/>
    <property type="match status" value="1"/>
</dbReference>
<dbReference type="EMBL" id="JBBNIN010000010">
    <property type="protein sequence ID" value="MEQ2711125.1"/>
    <property type="molecule type" value="Genomic_DNA"/>
</dbReference>
<reference evidence="2 3" key="1">
    <citation type="submission" date="2024-04" db="EMBL/GenBank/DDBJ databases">
        <title>Human intestinal bacterial collection.</title>
        <authorList>
            <person name="Pauvert C."/>
            <person name="Hitch T.C.A."/>
            <person name="Clavel T."/>
        </authorList>
    </citation>
    <scope>NUCLEOTIDE SEQUENCE [LARGE SCALE GENOMIC DNA]</scope>
    <source>
        <strain evidence="2 3">CLA-AA-H249</strain>
    </source>
</reference>
<dbReference type="PANTHER" id="PTHR21180:SF32">
    <property type="entry name" value="ENDONUCLEASE_EXONUCLEASE_PHOSPHATASE FAMILY DOMAIN-CONTAINING PROTEIN 1"/>
    <property type="match status" value="1"/>
</dbReference>
<accession>A0ABV1IVW0</accession>
<evidence type="ECO:0000313" key="3">
    <source>
        <dbReference type="Proteomes" id="UP001482154"/>
    </source>
</evidence>
<dbReference type="Gene3D" id="3.10.560.10">
    <property type="entry name" value="Outer membrane lipoprotein wza domain like"/>
    <property type="match status" value="1"/>
</dbReference>
<dbReference type="SMART" id="SM00278">
    <property type="entry name" value="HhH1"/>
    <property type="match status" value="2"/>
</dbReference>
<dbReference type="Proteomes" id="UP001482154">
    <property type="component" value="Unassembled WGS sequence"/>
</dbReference>
<dbReference type="Pfam" id="PF12836">
    <property type="entry name" value="HHH_3"/>
    <property type="match status" value="1"/>
</dbReference>
<dbReference type="RefSeq" id="WP_242852123.1">
    <property type="nucleotide sequence ID" value="NZ_JAOQJG010000003.1"/>
</dbReference>
<proteinExistence type="predicted"/>
<dbReference type="InterPro" id="IPR004509">
    <property type="entry name" value="Competence_ComEA_HhH"/>
</dbReference>
<sequence>MIASRQEKTTTARKSSSKDSIYVYICGEVKHPGVYKFSKDDRIVAAIKASGGLTSKASAESINQAEKMKDGQQITIPSKKQVTKKETTDVNATQSSSGKININTASVEELKTLSGIGESKANDIISYREEHGSFTSPEDIMKIQGIKEGIYNKIKDKITI</sequence>
<dbReference type="GO" id="GO:0003677">
    <property type="term" value="F:DNA binding"/>
    <property type="evidence" value="ECO:0007669"/>
    <property type="project" value="UniProtKB-KW"/>
</dbReference>
<dbReference type="Pfam" id="PF10531">
    <property type="entry name" value="SLBB"/>
    <property type="match status" value="1"/>
</dbReference>
<dbReference type="Gene3D" id="1.10.150.310">
    <property type="entry name" value="Tex RuvX-like domain-like"/>
    <property type="match status" value="1"/>
</dbReference>
<comment type="caution">
    <text evidence="2">The sequence shown here is derived from an EMBL/GenBank/DDBJ whole genome shotgun (WGS) entry which is preliminary data.</text>
</comment>